<geneLocation type="mitochondrion" evidence="2"/>
<sequence length="36" mass="3956">MSHQLSLSLQPLMELIKSSPAHIPHSKMGSQKGREA</sequence>
<reference evidence="2" key="1">
    <citation type="journal article" date="2015" name="Genome Biol. Evol.">
        <title>Organellar Genomes of White Spruce (Picea glauca): Assembly and Annotation.</title>
        <authorList>
            <person name="Jackman S.D."/>
            <person name="Warren R.L."/>
            <person name="Gibb E.A."/>
            <person name="Vandervalk B.P."/>
            <person name="Mohamadi H."/>
            <person name="Chu J."/>
            <person name="Raymond A."/>
            <person name="Pleasance S."/>
            <person name="Coope R."/>
            <person name="Wildung M.R."/>
            <person name="Ritland C.E."/>
            <person name="Bousquet J."/>
            <person name="Jones S.J."/>
            <person name="Bohlmann J."/>
            <person name="Birol I."/>
        </authorList>
    </citation>
    <scope>NUCLEOTIDE SEQUENCE [LARGE SCALE GENOMIC DNA]</scope>
    <source>
        <tissue evidence="2">Flushing bud</tissue>
    </source>
</reference>
<feature type="region of interest" description="Disordered" evidence="1">
    <location>
        <begin position="17"/>
        <end position="36"/>
    </location>
</feature>
<evidence type="ECO:0000313" key="2">
    <source>
        <dbReference type="EMBL" id="KUM50496.1"/>
    </source>
</evidence>
<protein>
    <submittedName>
        <fullName evidence="2">Uncharacterized protein</fullName>
    </submittedName>
</protein>
<dbReference type="AlphaFoldDB" id="A0A124GP08"/>
<dbReference type="EMBL" id="LKAM01000001">
    <property type="protein sequence ID" value="KUM50496.1"/>
    <property type="molecule type" value="Genomic_DNA"/>
</dbReference>
<proteinExistence type="predicted"/>
<name>A0A124GP08_PICGL</name>
<comment type="caution">
    <text evidence="2">The sequence shown here is derived from an EMBL/GenBank/DDBJ whole genome shotgun (WGS) entry which is preliminary data.</text>
</comment>
<gene>
    <name evidence="2" type="ORF">ABT39_MTgene339</name>
</gene>
<organism evidence="2">
    <name type="scientific">Picea glauca</name>
    <name type="common">White spruce</name>
    <name type="synonym">Pinus glauca</name>
    <dbReference type="NCBI Taxonomy" id="3330"/>
    <lineage>
        <taxon>Eukaryota</taxon>
        <taxon>Viridiplantae</taxon>
        <taxon>Streptophyta</taxon>
        <taxon>Embryophyta</taxon>
        <taxon>Tracheophyta</taxon>
        <taxon>Spermatophyta</taxon>
        <taxon>Pinopsida</taxon>
        <taxon>Pinidae</taxon>
        <taxon>Conifers I</taxon>
        <taxon>Pinales</taxon>
        <taxon>Pinaceae</taxon>
        <taxon>Picea</taxon>
    </lineage>
</organism>
<evidence type="ECO:0000256" key="1">
    <source>
        <dbReference type="SAM" id="MobiDB-lite"/>
    </source>
</evidence>
<keyword evidence="2" id="KW-0496">Mitochondrion</keyword>
<accession>A0A124GP08</accession>